<proteinExistence type="predicted"/>
<organism evidence="1 2">
    <name type="scientific">Sutterella megalosphaeroides</name>
    <dbReference type="NCBI Taxonomy" id="2494234"/>
    <lineage>
        <taxon>Bacteria</taxon>
        <taxon>Pseudomonadati</taxon>
        <taxon>Pseudomonadota</taxon>
        <taxon>Betaproteobacteria</taxon>
        <taxon>Burkholderiales</taxon>
        <taxon>Sutterellaceae</taxon>
        <taxon>Sutterella</taxon>
    </lineage>
</organism>
<dbReference type="AlphaFoldDB" id="A0A2Z6IDS2"/>
<name>A0A2Z6IDS2_9BURK</name>
<dbReference type="Pfam" id="PF09344">
    <property type="entry name" value="Cas_CT1975"/>
    <property type="match status" value="1"/>
</dbReference>
<gene>
    <name evidence="1" type="ORF">SUTMEG_16380</name>
</gene>
<evidence type="ECO:0000313" key="1">
    <source>
        <dbReference type="EMBL" id="BBF23747.1"/>
    </source>
</evidence>
<accession>A0A2Z6IDS2</accession>
<protein>
    <submittedName>
        <fullName evidence="1">Type I-E CRISPR-associated protein Cas7/Cse4/CasC</fullName>
    </submittedName>
</protein>
<dbReference type="OrthoDB" id="5291250at2"/>
<dbReference type="KEGG" id="sutt:SUTMEG_16380"/>
<dbReference type="NCBIfam" id="TIGR01869">
    <property type="entry name" value="casC_Cse4"/>
    <property type="match status" value="1"/>
</dbReference>
<keyword evidence="2" id="KW-1185">Reference proteome</keyword>
<dbReference type="EMBL" id="AP018786">
    <property type="protein sequence ID" value="BBF23747.1"/>
    <property type="molecule type" value="Genomic_DNA"/>
</dbReference>
<sequence length="343" mass="37706">MKPIIEFHIIQSFPVSCLNRDDVGSPKTVTIGGAPRIRVSSQCWKRAVRTKLHELGVTLGIRTKKVAEVLAAKLQEKTGTEQKKVASAMAKILSDDTLLYLTDSEYNKIVDCLLECNLDVSSSEKKIKALLKKLSATPYDGLDIALFGRMVAKAAEMNVEAACSFNHAFSTHKAAPELDFFSGLDDLREEDEAGGGHLGVNEFSSATFYRYISLDVQQLIDTLGLEKREDIDYAISSFVKAIYLAVPSARQKTMAASSVWDFCRCYIRKGQPLQCAFDSPVKPGNGGGYIEPSIKTMLSELDSKESRCGSLFGKKSCIDFGEGTECQNIDVLIKNILDAVHHD</sequence>
<dbReference type="InterPro" id="IPR010148">
    <property type="entry name" value="CRISPR-assoc_prot_CT1975"/>
</dbReference>
<dbReference type="RefSeq" id="WP_120177321.1">
    <property type="nucleotide sequence ID" value="NZ_AP018786.1"/>
</dbReference>
<evidence type="ECO:0000313" key="2">
    <source>
        <dbReference type="Proteomes" id="UP000271003"/>
    </source>
</evidence>
<dbReference type="Proteomes" id="UP000271003">
    <property type="component" value="Chromosome"/>
</dbReference>
<reference evidence="1 2" key="1">
    <citation type="journal article" date="2018" name="Int. J. Syst. Evol. Microbiol.">
        <title>Mesosutterella multiformis gen. nov., sp. nov., a member of the family Sutterellaceae and Sutterella megalosphaeroides sp. nov., isolated from human faeces.</title>
        <authorList>
            <person name="Sakamoto M."/>
            <person name="Ikeyama N."/>
            <person name="Kunihiro T."/>
            <person name="Iino T."/>
            <person name="Yuki M."/>
            <person name="Ohkuma M."/>
        </authorList>
    </citation>
    <scope>NUCLEOTIDE SEQUENCE [LARGE SCALE GENOMIC DNA]</scope>
    <source>
        <strain evidence="1 2">6FBBBH3</strain>
    </source>
</reference>